<feature type="compositionally biased region" description="Basic and acidic residues" evidence="1">
    <location>
        <begin position="1"/>
        <end position="16"/>
    </location>
</feature>
<feature type="domain" description="Phosphatidic acid phosphatase type 2/haloperoxidase" evidence="3">
    <location>
        <begin position="186"/>
        <end position="249"/>
    </location>
</feature>
<accession>A0ABV1V2T8</accession>
<reference evidence="4 5" key="1">
    <citation type="submission" date="2024-06" db="EMBL/GenBank/DDBJ databases">
        <title>The Natural Products Discovery Center: Release of the First 8490 Sequenced Strains for Exploring Actinobacteria Biosynthetic Diversity.</title>
        <authorList>
            <person name="Kalkreuter E."/>
            <person name="Kautsar S.A."/>
            <person name="Yang D."/>
            <person name="Bader C.D."/>
            <person name="Teijaro C.N."/>
            <person name="Fluegel L."/>
            <person name="Davis C.M."/>
            <person name="Simpson J.R."/>
            <person name="Lauterbach L."/>
            <person name="Steele A.D."/>
            <person name="Gui C."/>
            <person name="Meng S."/>
            <person name="Li G."/>
            <person name="Viehrig K."/>
            <person name="Ye F."/>
            <person name="Su P."/>
            <person name="Kiefer A.F."/>
            <person name="Nichols A."/>
            <person name="Cepeda A.J."/>
            <person name="Yan W."/>
            <person name="Fan B."/>
            <person name="Jiang Y."/>
            <person name="Adhikari A."/>
            <person name="Zheng C.-J."/>
            <person name="Schuster L."/>
            <person name="Cowan T.M."/>
            <person name="Smanski M.J."/>
            <person name="Chevrette M.G."/>
            <person name="De Carvalho L.P.S."/>
            <person name="Shen B."/>
        </authorList>
    </citation>
    <scope>NUCLEOTIDE SEQUENCE [LARGE SCALE GENOMIC DNA]</scope>
    <source>
        <strain evidence="4 5">NPDC000837</strain>
    </source>
</reference>
<evidence type="ECO:0000259" key="3">
    <source>
        <dbReference type="Pfam" id="PF01569"/>
    </source>
</evidence>
<dbReference type="Proteomes" id="UP001445472">
    <property type="component" value="Unassembled WGS sequence"/>
</dbReference>
<feature type="transmembrane region" description="Helical" evidence="2">
    <location>
        <begin position="188"/>
        <end position="209"/>
    </location>
</feature>
<dbReference type="SUPFAM" id="SSF48317">
    <property type="entry name" value="Acid phosphatase/Vanadium-dependent haloperoxidase"/>
    <property type="match status" value="1"/>
</dbReference>
<gene>
    <name evidence="4" type="ORF">ABT276_29135</name>
</gene>
<evidence type="ECO:0000256" key="2">
    <source>
        <dbReference type="SAM" id="Phobius"/>
    </source>
</evidence>
<dbReference type="EMBL" id="JBEPBX010000036">
    <property type="protein sequence ID" value="MER6617341.1"/>
    <property type="molecule type" value="Genomic_DNA"/>
</dbReference>
<feature type="transmembrane region" description="Helical" evidence="2">
    <location>
        <begin position="127"/>
        <end position="146"/>
    </location>
</feature>
<organism evidence="4 5">
    <name type="scientific">Streptomyces xantholiticus</name>
    <dbReference type="NCBI Taxonomy" id="68285"/>
    <lineage>
        <taxon>Bacteria</taxon>
        <taxon>Bacillati</taxon>
        <taxon>Actinomycetota</taxon>
        <taxon>Actinomycetes</taxon>
        <taxon>Kitasatosporales</taxon>
        <taxon>Streptomycetaceae</taxon>
        <taxon>Streptomyces</taxon>
    </lineage>
</organism>
<keyword evidence="5" id="KW-1185">Reference proteome</keyword>
<evidence type="ECO:0000313" key="5">
    <source>
        <dbReference type="Proteomes" id="UP001445472"/>
    </source>
</evidence>
<keyword evidence="2" id="KW-0472">Membrane</keyword>
<feature type="transmembrane region" description="Helical" evidence="2">
    <location>
        <begin position="80"/>
        <end position="97"/>
    </location>
</feature>
<proteinExistence type="predicted"/>
<dbReference type="InterPro" id="IPR000326">
    <property type="entry name" value="PAP2/HPO"/>
</dbReference>
<keyword evidence="2" id="KW-0812">Transmembrane</keyword>
<feature type="region of interest" description="Disordered" evidence="1">
    <location>
        <begin position="1"/>
        <end position="73"/>
    </location>
</feature>
<dbReference type="RefSeq" id="WP_351978447.1">
    <property type="nucleotide sequence ID" value="NZ_JBEPBX010000036.1"/>
</dbReference>
<keyword evidence="2" id="KW-1133">Transmembrane helix</keyword>
<dbReference type="InterPro" id="IPR036938">
    <property type="entry name" value="PAP2/HPO_sf"/>
</dbReference>
<evidence type="ECO:0000256" key="1">
    <source>
        <dbReference type="SAM" id="MobiDB-lite"/>
    </source>
</evidence>
<dbReference type="CDD" id="cd03392">
    <property type="entry name" value="PAP2_like_2"/>
    <property type="match status" value="1"/>
</dbReference>
<dbReference type="Gene3D" id="1.20.144.10">
    <property type="entry name" value="Phosphatidic acid phosphatase type 2/haloperoxidase"/>
    <property type="match status" value="1"/>
</dbReference>
<name>A0ABV1V2T8_9ACTN</name>
<sequence>MRETPRSQETAGDPRPEPPQPRPGRALAHTTGASGSGTPHRSDGRSPQTPRGVRQTGPAGHLGTTPPVPMWPASRRSRTAVGLCMVLFALITWQVAVEGPLFDADVRLGRALFGTGPTAVAEPLADLGNMTVALPVLAAAIGYVLVRDRRQWRAALTAVLTMAAVPALVVPLKAWIARPAPLEPGTGWYPSGHTATATVAYCAAALLVTPYLRRRWAMPVAVVLTVATGIGLVLRGYHWPLDVLGSLCLFGALPAMLNSLCRSRSSSRTPTG</sequence>
<comment type="caution">
    <text evidence="4">The sequence shown here is derived from an EMBL/GenBank/DDBJ whole genome shotgun (WGS) entry which is preliminary data.</text>
</comment>
<evidence type="ECO:0000313" key="4">
    <source>
        <dbReference type="EMBL" id="MER6617341.1"/>
    </source>
</evidence>
<feature type="compositionally biased region" description="Polar residues" evidence="1">
    <location>
        <begin position="31"/>
        <end position="49"/>
    </location>
</feature>
<feature type="transmembrane region" description="Helical" evidence="2">
    <location>
        <begin position="243"/>
        <end position="261"/>
    </location>
</feature>
<feature type="transmembrane region" description="Helical" evidence="2">
    <location>
        <begin position="158"/>
        <end position="176"/>
    </location>
</feature>
<feature type="transmembrane region" description="Helical" evidence="2">
    <location>
        <begin position="216"/>
        <end position="237"/>
    </location>
</feature>
<protein>
    <submittedName>
        <fullName evidence="4">Phosphatase PAP2 family protein</fullName>
    </submittedName>
</protein>
<dbReference type="Pfam" id="PF01569">
    <property type="entry name" value="PAP2"/>
    <property type="match status" value="1"/>
</dbReference>